<evidence type="ECO:0000313" key="1">
    <source>
        <dbReference type="EMBL" id="MBW0479419.1"/>
    </source>
</evidence>
<name>A0A9Q3C8Y7_9BASI</name>
<gene>
    <name evidence="1" type="ORF">O181_019134</name>
</gene>
<protein>
    <submittedName>
        <fullName evidence="1">Uncharacterized protein</fullName>
    </submittedName>
</protein>
<dbReference type="EMBL" id="AVOT02005573">
    <property type="protein sequence ID" value="MBW0479419.1"/>
    <property type="molecule type" value="Genomic_DNA"/>
</dbReference>
<evidence type="ECO:0000313" key="2">
    <source>
        <dbReference type="Proteomes" id="UP000765509"/>
    </source>
</evidence>
<sequence length="125" mass="14090">MIETINSEKEPSVVENCRTSKGPVGFDCVHSTLLCTDVIMDYVIIQNPGNIVKSEHPSLTTTVFCYLAIFQQSDFRGRLTVTYSRITSQALALKRKLIWSSLKWCSAFSHDVDQKLQKQSCPKTS</sequence>
<proteinExistence type="predicted"/>
<dbReference type="AlphaFoldDB" id="A0A9Q3C8Y7"/>
<accession>A0A9Q3C8Y7</accession>
<keyword evidence="2" id="KW-1185">Reference proteome</keyword>
<dbReference type="Proteomes" id="UP000765509">
    <property type="component" value="Unassembled WGS sequence"/>
</dbReference>
<organism evidence="1 2">
    <name type="scientific">Austropuccinia psidii MF-1</name>
    <dbReference type="NCBI Taxonomy" id="1389203"/>
    <lineage>
        <taxon>Eukaryota</taxon>
        <taxon>Fungi</taxon>
        <taxon>Dikarya</taxon>
        <taxon>Basidiomycota</taxon>
        <taxon>Pucciniomycotina</taxon>
        <taxon>Pucciniomycetes</taxon>
        <taxon>Pucciniales</taxon>
        <taxon>Sphaerophragmiaceae</taxon>
        <taxon>Austropuccinia</taxon>
    </lineage>
</organism>
<reference evidence="1" key="1">
    <citation type="submission" date="2021-03" db="EMBL/GenBank/DDBJ databases">
        <title>Draft genome sequence of rust myrtle Austropuccinia psidii MF-1, a brazilian biotype.</title>
        <authorList>
            <person name="Quecine M.C."/>
            <person name="Pachon D.M.R."/>
            <person name="Bonatelli M.L."/>
            <person name="Correr F.H."/>
            <person name="Franceschini L.M."/>
            <person name="Leite T.F."/>
            <person name="Margarido G.R.A."/>
            <person name="Almeida C.A."/>
            <person name="Ferrarezi J.A."/>
            <person name="Labate C.A."/>
        </authorList>
    </citation>
    <scope>NUCLEOTIDE SEQUENCE</scope>
    <source>
        <strain evidence="1">MF-1</strain>
    </source>
</reference>
<comment type="caution">
    <text evidence="1">The sequence shown here is derived from an EMBL/GenBank/DDBJ whole genome shotgun (WGS) entry which is preliminary data.</text>
</comment>